<dbReference type="SUPFAM" id="SSF47384">
    <property type="entry name" value="Homodimeric domain of signal transducing histidine kinase"/>
    <property type="match status" value="1"/>
</dbReference>
<protein>
    <recommendedName>
        <fullName evidence="2">histidine kinase</fullName>
        <ecNumber evidence="2">2.7.13.3</ecNumber>
    </recommendedName>
</protein>
<dbReference type="Gene3D" id="1.10.287.130">
    <property type="match status" value="1"/>
</dbReference>
<dbReference type="GO" id="GO:0016036">
    <property type="term" value="P:cellular response to phosphate starvation"/>
    <property type="evidence" value="ECO:0007669"/>
    <property type="project" value="TreeGrafter"/>
</dbReference>
<dbReference type="InterPro" id="IPR003594">
    <property type="entry name" value="HATPase_dom"/>
</dbReference>
<evidence type="ECO:0000313" key="9">
    <source>
        <dbReference type="EMBL" id="KKQ14513.1"/>
    </source>
</evidence>
<dbReference type="FunFam" id="3.30.565.10:FF:000006">
    <property type="entry name" value="Sensor histidine kinase WalK"/>
    <property type="match status" value="1"/>
</dbReference>
<keyword evidence="7" id="KW-0812">Transmembrane</keyword>
<dbReference type="InterPro" id="IPR003661">
    <property type="entry name" value="HisK_dim/P_dom"/>
</dbReference>
<dbReference type="InterPro" id="IPR004358">
    <property type="entry name" value="Sig_transdc_His_kin-like_C"/>
</dbReference>
<evidence type="ECO:0000256" key="7">
    <source>
        <dbReference type="SAM" id="Phobius"/>
    </source>
</evidence>
<name>A0A0G0F5N1_9BACT</name>
<evidence type="ECO:0000256" key="3">
    <source>
        <dbReference type="ARBA" id="ARBA00022553"/>
    </source>
</evidence>
<dbReference type="Pfam" id="PF00512">
    <property type="entry name" value="HisKA"/>
    <property type="match status" value="1"/>
</dbReference>
<sequence>MFNNARLKLTTWYLLIIMLISISFSFAIYEILTFELDRVEHMQRARQEKFSPITLHPLRSIDLEVIEETKDRLKIRLLIINLGILSFAGLAGYFLAGRTLRPIKEMVDEQNRFITDASHELRTPLTSLKSEIEVNLRDKKLNLSDAKKLLQSNLEEVNNLQYLSDNLIKLSQNQTVNRDELFEKVLLKDVIDEAVKKAEKLANFKNITIVREMKHFTITGERQSLIELFVILLDNAIKYSPKNSKVIINLSRHPRGGRSNFVEIQVKDQGMGIAKEDMPHLFDRFYRADKSRGSAGYGLGLSIAKQIVEKNKGNIKVESEISKGSTFTVYLPAKA</sequence>
<evidence type="ECO:0000256" key="5">
    <source>
        <dbReference type="ARBA" id="ARBA00022777"/>
    </source>
</evidence>
<dbReference type="EC" id="2.7.13.3" evidence="2"/>
<evidence type="ECO:0000313" key="10">
    <source>
        <dbReference type="Proteomes" id="UP000034448"/>
    </source>
</evidence>
<dbReference type="PRINTS" id="PR00344">
    <property type="entry name" value="BCTRLSENSOR"/>
</dbReference>
<dbReference type="PANTHER" id="PTHR45453:SF1">
    <property type="entry name" value="PHOSPHATE REGULON SENSOR PROTEIN PHOR"/>
    <property type="match status" value="1"/>
</dbReference>
<dbReference type="AlphaFoldDB" id="A0A0G0F5N1"/>
<organism evidence="9 10">
    <name type="scientific">Candidatus Daviesbacteria bacterium GW2011_GWA1_36_8</name>
    <dbReference type="NCBI Taxonomy" id="1618417"/>
    <lineage>
        <taxon>Bacteria</taxon>
        <taxon>Candidatus Daviesiibacteriota</taxon>
    </lineage>
</organism>
<dbReference type="SUPFAM" id="SSF55874">
    <property type="entry name" value="ATPase domain of HSP90 chaperone/DNA topoisomerase II/histidine kinase"/>
    <property type="match status" value="1"/>
</dbReference>
<dbReference type="Pfam" id="PF02518">
    <property type="entry name" value="HATPase_c"/>
    <property type="match status" value="1"/>
</dbReference>
<keyword evidence="7" id="KW-1133">Transmembrane helix</keyword>
<dbReference type="Gene3D" id="3.30.565.10">
    <property type="entry name" value="Histidine kinase-like ATPase, C-terminal domain"/>
    <property type="match status" value="1"/>
</dbReference>
<dbReference type="InterPro" id="IPR036097">
    <property type="entry name" value="HisK_dim/P_sf"/>
</dbReference>
<keyword evidence="5 9" id="KW-0418">Kinase</keyword>
<dbReference type="GO" id="GO:0005886">
    <property type="term" value="C:plasma membrane"/>
    <property type="evidence" value="ECO:0007669"/>
    <property type="project" value="TreeGrafter"/>
</dbReference>
<feature type="domain" description="Histidine kinase" evidence="8">
    <location>
        <begin position="116"/>
        <end position="335"/>
    </location>
</feature>
<accession>A0A0G0F5N1</accession>
<gene>
    <name evidence="9" type="ORF">US28_C0035G0007</name>
</gene>
<comment type="caution">
    <text evidence="9">The sequence shown here is derived from an EMBL/GenBank/DDBJ whole genome shotgun (WGS) entry which is preliminary data.</text>
</comment>
<proteinExistence type="predicted"/>
<feature type="transmembrane region" description="Helical" evidence="7">
    <location>
        <begin position="75"/>
        <end position="96"/>
    </location>
</feature>
<evidence type="ECO:0000256" key="2">
    <source>
        <dbReference type="ARBA" id="ARBA00012438"/>
    </source>
</evidence>
<evidence type="ECO:0000256" key="6">
    <source>
        <dbReference type="ARBA" id="ARBA00023012"/>
    </source>
</evidence>
<feature type="transmembrane region" description="Helical" evidence="7">
    <location>
        <begin position="12"/>
        <end position="32"/>
    </location>
</feature>
<dbReference type="InterPro" id="IPR005467">
    <property type="entry name" value="His_kinase_dom"/>
</dbReference>
<evidence type="ECO:0000256" key="4">
    <source>
        <dbReference type="ARBA" id="ARBA00022679"/>
    </source>
</evidence>
<dbReference type="PROSITE" id="PS50109">
    <property type="entry name" value="HIS_KIN"/>
    <property type="match status" value="1"/>
</dbReference>
<dbReference type="InterPro" id="IPR050351">
    <property type="entry name" value="BphY/WalK/GraS-like"/>
</dbReference>
<dbReference type="PANTHER" id="PTHR45453">
    <property type="entry name" value="PHOSPHATE REGULON SENSOR PROTEIN PHOR"/>
    <property type="match status" value="1"/>
</dbReference>
<dbReference type="SMART" id="SM00388">
    <property type="entry name" value="HisKA"/>
    <property type="match status" value="1"/>
</dbReference>
<reference evidence="9 10" key="1">
    <citation type="journal article" date="2015" name="Nature">
        <title>rRNA introns, odd ribosomes, and small enigmatic genomes across a large radiation of phyla.</title>
        <authorList>
            <person name="Brown C.T."/>
            <person name="Hug L.A."/>
            <person name="Thomas B.C."/>
            <person name="Sharon I."/>
            <person name="Castelle C.J."/>
            <person name="Singh A."/>
            <person name="Wilkins M.J."/>
            <person name="Williams K.H."/>
            <person name="Banfield J.F."/>
        </authorList>
    </citation>
    <scope>NUCLEOTIDE SEQUENCE [LARGE SCALE GENOMIC DNA]</scope>
</reference>
<keyword evidence="4" id="KW-0808">Transferase</keyword>
<dbReference type="InterPro" id="IPR036890">
    <property type="entry name" value="HATPase_C_sf"/>
</dbReference>
<keyword evidence="7" id="KW-0472">Membrane</keyword>
<keyword evidence="6" id="KW-0902">Two-component regulatory system</keyword>
<dbReference type="EMBL" id="LBSJ01000035">
    <property type="protein sequence ID" value="KKQ14513.1"/>
    <property type="molecule type" value="Genomic_DNA"/>
</dbReference>
<evidence type="ECO:0000256" key="1">
    <source>
        <dbReference type="ARBA" id="ARBA00000085"/>
    </source>
</evidence>
<dbReference type="Proteomes" id="UP000034448">
    <property type="component" value="Unassembled WGS sequence"/>
</dbReference>
<dbReference type="GO" id="GO:0004721">
    <property type="term" value="F:phosphoprotein phosphatase activity"/>
    <property type="evidence" value="ECO:0007669"/>
    <property type="project" value="TreeGrafter"/>
</dbReference>
<dbReference type="GO" id="GO:0000155">
    <property type="term" value="F:phosphorelay sensor kinase activity"/>
    <property type="evidence" value="ECO:0007669"/>
    <property type="project" value="InterPro"/>
</dbReference>
<evidence type="ECO:0000259" key="8">
    <source>
        <dbReference type="PROSITE" id="PS50109"/>
    </source>
</evidence>
<dbReference type="CDD" id="cd00082">
    <property type="entry name" value="HisKA"/>
    <property type="match status" value="1"/>
</dbReference>
<comment type="catalytic activity">
    <reaction evidence="1">
        <text>ATP + protein L-histidine = ADP + protein N-phospho-L-histidine.</text>
        <dbReference type="EC" id="2.7.13.3"/>
    </reaction>
</comment>
<keyword evidence="3" id="KW-0597">Phosphoprotein</keyword>
<dbReference type="CDD" id="cd00075">
    <property type="entry name" value="HATPase"/>
    <property type="match status" value="1"/>
</dbReference>
<dbReference type="SMART" id="SM00387">
    <property type="entry name" value="HATPase_c"/>
    <property type="match status" value="1"/>
</dbReference>